<comment type="caution">
    <text evidence="10">The sequence shown here is derived from an EMBL/GenBank/DDBJ whole genome shotgun (WGS) entry which is preliminary data.</text>
</comment>
<feature type="binding site" evidence="9">
    <location>
        <position position="16"/>
    </location>
    <ligand>
        <name>Mg(2+)</name>
        <dbReference type="ChEBI" id="CHEBI:18420"/>
    </ligand>
</feature>
<feature type="binding site" evidence="9">
    <location>
        <position position="97"/>
    </location>
    <ligand>
        <name>Mg(2+)</name>
        <dbReference type="ChEBI" id="CHEBI:18420"/>
    </ligand>
</feature>
<evidence type="ECO:0000256" key="5">
    <source>
        <dbReference type="ARBA" id="ARBA00022756"/>
    </source>
</evidence>
<comment type="catalytic activity">
    <reaction evidence="8">
        <text>(7R,8S)-8-amino-7-(carboxyamino)nonanoate + ATP = (4R,5S)-dethiobiotin + ADP + phosphate + H(+)</text>
        <dbReference type="Rhea" id="RHEA:63684"/>
        <dbReference type="ChEBI" id="CHEBI:15378"/>
        <dbReference type="ChEBI" id="CHEBI:30616"/>
        <dbReference type="ChEBI" id="CHEBI:43474"/>
        <dbReference type="ChEBI" id="CHEBI:149470"/>
        <dbReference type="ChEBI" id="CHEBI:149473"/>
        <dbReference type="ChEBI" id="CHEBI:456216"/>
    </reaction>
</comment>
<dbReference type="CDD" id="cd03109">
    <property type="entry name" value="DTBS"/>
    <property type="match status" value="1"/>
</dbReference>
<comment type="pathway">
    <text evidence="9">Cofactor biosynthesis; biotin biosynthesis; biotin from 7,8-diaminononanoate: step 1/2.</text>
</comment>
<name>A0A0G9MPI2_9SPHN</name>
<comment type="subcellular location">
    <subcellularLocation>
        <location evidence="9">Cytoplasm</location>
    </subcellularLocation>
</comment>
<evidence type="ECO:0000256" key="4">
    <source>
        <dbReference type="ARBA" id="ARBA00022741"/>
    </source>
</evidence>
<keyword evidence="3 9" id="KW-0479">Metal-binding</keyword>
<dbReference type="PANTHER" id="PTHR43210:SF2">
    <property type="entry name" value="ATP-DEPENDENT DETHIOBIOTIN SYNTHETASE BIOD 2"/>
    <property type="match status" value="1"/>
</dbReference>
<keyword evidence="11" id="KW-1185">Reference proteome</keyword>
<dbReference type="InterPro" id="IPR004472">
    <property type="entry name" value="DTB_synth_BioD"/>
</dbReference>
<feature type="binding site" evidence="9">
    <location>
        <begin position="181"/>
        <end position="183"/>
    </location>
    <ligand>
        <name>ATP</name>
        <dbReference type="ChEBI" id="CHEBI:30616"/>
    </ligand>
</feature>
<feature type="active site" evidence="9">
    <location>
        <position position="32"/>
    </location>
</feature>
<gene>
    <name evidence="9" type="primary">bioD</name>
    <name evidence="10" type="ORF">AAW01_12630</name>
</gene>
<dbReference type="KEGG" id="egn:BMF35_b0076"/>
<dbReference type="HAMAP" id="MF_00336">
    <property type="entry name" value="BioD"/>
    <property type="match status" value="1"/>
</dbReference>
<dbReference type="STRING" id="502682.BMF35_b0076"/>
<evidence type="ECO:0000256" key="7">
    <source>
        <dbReference type="ARBA" id="ARBA00022842"/>
    </source>
</evidence>
<dbReference type="GO" id="GO:0000287">
    <property type="term" value="F:magnesium ion binding"/>
    <property type="evidence" value="ECO:0007669"/>
    <property type="project" value="UniProtKB-UniRule"/>
</dbReference>
<comment type="catalytic activity">
    <reaction evidence="9">
        <text>(7R,8S)-7,8-diammoniononanoate + CO2 + ATP = (4R,5S)-dethiobiotin + ADP + phosphate + 3 H(+)</text>
        <dbReference type="Rhea" id="RHEA:15805"/>
        <dbReference type="ChEBI" id="CHEBI:15378"/>
        <dbReference type="ChEBI" id="CHEBI:16526"/>
        <dbReference type="ChEBI" id="CHEBI:30616"/>
        <dbReference type="ChEBI" id="CHEBI:43474"/>
        <dbReference type="ChEBI" id="CHEBI:149469"/>
        <dbReference type="ChEBI" id="CHEBI:149473"/>
        <dbReference type="ChEBI" id="CHEBI:456216"/>
        <dbReference type="EC" id="6.3.3.3"/>
    </reaction>
</comment>
<dbReference type="SUPFAM" id="SSF52540">
    <property type="entry name" value="P-loop containing nucleoside triphosphate hydrolases"/>
    <property type="match status" value="1"/>
</dbReference>
<keyword evidence="7 9" id="KW-0460">Magnesium</keyword>
<dbReference type="Pfam" id="PF13500">
    <property type="entry name" value="AAA_26"/>
    <property type="match status" value="1"/>
</dbReference>
<feature type="binding site" evidence="9">
    <location>
        <position position="43"/>
    </location>
    <ligand>
        <name>ATP</name>
        <dbReference type="ChEBI" id="CHEBI:30616"/>
    </ligand>
</feature>
<dbReference type="EC" id="6.3.3.3" evidence="9"/>
<evidence type="ECO:0000313" key="11">
    <source>
        <dbReference type="Proteomes" id="UP000053070"/>
    </source>
</evidence>
<comment type="similarity">
    <text evidence="9">Belongs to the dethiobiotin synthetase family.</text>
</comment>
<dbReference type="GO" id="GO:0009102">
    <property type="term" value="P:biotin biosynthetic process"/>
    <property type="evidence" value="ECO:0007669"/>
    <property type="project" value="UniProtKB-UniRule"/>
</dbReference>
<dbReference type="GO" id="GO:0005524">
    <property type="term" value="F:ATP binding"/>
    <property type="evidence" value="ECO:0007669"/>
    <property type="project" value="UniProtKB-UniRule"/>
</dbReference>
<evidence type="ECO:0000256" key="1">
    <source>
        <dbReference type="ARBA" id="ARBA00022490"/>
    </source>
</evidence>
<comment type="function">
    <text evidence="9">Catalyzes a mechanistically unusual reaction, the ATP-dependent insertion of CO2 between the N7 and N8 nitrogen atoms of 7,8-diaminopelargonic acid (DAPA, also called 7,8-diammoniononanoate) to form a ureido ring.</text>
</comment>
<evidence type="ECO:0000256" key="2">
    <source>
        <dbReference type="ARBA" id="ARBA00022598"/>
    </source>
</evidence>
<evidence type="ECO:0000256" key="6">
    <source>
        <dbReference type="ARBA" id="ARBA00022840"/>
    </source>
</evidence>
<evidence type="ECO:0000256" key="9">
    <source>
        <dbReference type="HAMAP-Rule" id="MF_00336"/>
    </source>
</evidence>
<keyword evidence="2 9" id="KW-0436">Ligase</keyword>
<dbReference type="UniPathway" id="UPA00078">
    <property type="reaction ID" value="UER00161"/>
</dbReference>
<comment type="caution">
    <text evidence="9">Lacks conserved residue(s) required for the propagation of feature annotation.</text>
</comment>
<feature type="binding site" evidence="9">
    <location>
        <begin position="12"/>
        <end position="17"/>
    </location>
    <ligand>
        <name>ATP</name>
        <dbReference type="ChEBI" id="CHEBI:30616"/>
    </ligand>
</feature>
<reference evidence="10 11" key="1">
    <citation type="submission" date="2015-04" db="EMBL/GenBank/DDBJ databases">
        <title>The draft genome sequence of Erythrobacr gangjinensis K7-2.</title>
        <authorList>
            <person name="Zhuang L."/>
            <person name="Liu Y."/>
            <person name="Shao Z."/>
        </authorList>
    </citation>
    <scope>NUCLEOTIDE SEQUENCE [LARGE SCALE GENOMIC DNA]</scope>
    <source>
        <strain evidence="10 11">K7-2</strain>
    </source>
</reference>
<dbReference type="EMBL" id="LBHC01000003">
    <property type="protein sequence ID" value="KLE31203.1"/>
    <property type="molecule type" value="Genomic_DNA"/>
</dbReference>
<comment type="cofactor">
    <cofactor evidence="9">
        <name>Mg(2+)</name>
        <dbReference type="ChEBI" id="CHEBI:18420"/>
    </cofactor>
</comment>
<dbReference type="PANTHER" id="PTHR43210">
    <property type="entry name" value="DETHIOBIOTIN SYNTHETASE"/>
    <property type="match status" value="1"/>
</dbReference>
<keyword evidence="6 9" id="KW-0067">ATP-binding</keyword>
<keyword evidence="5 9" id="KW-0093">Biotin biosynthesis</keyword>
<sequence>MASYIVTGTDTDVGKTIFAAGLAQALRAAYWKPAQAGLDGETDSEVVARLAPDATVLPEAYRLKTPCSPHEAARVDGVAIALGKLALPAVSGPLVVEGAGGVLVPYREDLMAADLFAHWGLPTILVARTALGTISHSLMSLEALRARGVAVAGIAFIGDAEPVAEGAITRIGKVEHLGRLPFLAPLNADTLSEAFGRNIRLDLLA</sequence>
<feature type="binding site" evidence="9">
    <location>
        <position position="43"/>
    </location>
    <ligand>
        <name>Mg(2+)</name>
        <dbReference type="ChEBI" id="CHEBI:18420"/>
    </ligand>
</feature>
<evidence type="ECO:0000256" key="3">
    <source>
        <dbReference type="ARBA" id="ARBA00022723"/>
    </source>
</evidence>
<evidence type="ECO:0000256" key="8">
    <source>
        <dbReference type="ARBA" id="ARBA00047386"/>
    </source>
</evidence>
<dbReference type="InterPro" id="IPR027417">
    <property type="entry name" value="P-loop_NTPase"/>
</dbReference>
<dbReference type="GO" id="GO:0004141">
    <property type="term" value="F:dethiobiotin synthase activity"/>
    <property type="evidence" value="ECO:0007669"/>
    <property type="project" value="UniProtKB-UniRule"/>
</dbReference>
<dbReference type="Gene3D" id="3.40.50.300">
    <property type="entry name" value="P-loop containing nucleotide triphosphate hydrolases"/>
    <property type="match status" value="1"/>
</dbReference>
<dbReference type="RefSeq" id="WP_047007914.1">
    <property type="nucleotide sequence ID" value="NZ_CP018098.1"/>
</dbReference>
<dbReference type="GO" id="GO:0005829">
    <property type="term" value="C:cytosol"/>
    <property type="evidence" value="ECO:0007669"/>
    <property type="project" value="TreeGrafter"/>
</dbReference>
<accession>A0A0G9MPI2</accession>
<evidence type="ECO:0000313" key="10">
    <source>
        <dbReference type="EMBL" id="KLE31203.1"/>
    </source>
</evidence>
<dbReference type="AlphaFoldDB" id="A0A0G9MPI2"/>
<dbReference type="NCBIfam" id="TIGR00347">
    <property type="entry name" value="bioD"/>
    <property type="match status" value="1"/>
</dbReference>
<comment type="subunit">
    <text evidence="9">Homodimer.</text>
</comment>
<dbReference type="PATRIC" id="fig|502682.8.peg.2575"/>
<keyword evidence="4 9" id="KW-0547">Nucleotide-binding</keyword>
<feature type="binding site" evidence="9">
    <location>
        <begin position="97"/>
        <end position="100"/>
    </location>
    <ligand>
        <name>ATP</name>
        <dbReference type="ChEBI" id="CHEBI:30616"/>
    </ligand>
</feature>
<dbReference type="Proteomes" id="UP000053070">
    <property type="component" value="Unassembled WGS sequence"/>
</dbReference>
<dbReference type="OrthoDB" id="9802097at2"/>
<keyword evidence="1 9" id="KW-0963">Cytoplasm</keyword>
<organism evidence="10 11">
    <name type="scientific">Aurantiacibacter gangjinensis</name>
    <dbReference type="NCBI Taxonomy" id="502682"/>
    <lineage>
        <taxon>Bacteria</taxon>
        <taxon>Pseudomonadati</taxon>
        <taxon>Pseudomonadota</taxon>
        <taxon>Alphaproteobacteria</taxon>
        <taxon>Sphingomonadales</taxon>
        <taxon>Erythrobacteraceae</taxon>
        <taxon>Aurantiacibacter</taxon>
    </lineage>
</organism>
<proteinExistence type="inferred from homology"/>
<dbReference type="PIRSF" id="PIRSF006755">
    <property type="entry name" value="DTB_synth"/>
    <property type="match status" value="1"/>
</dbReference>
<protein>
    <recommendedName>
        <fullName evidence="9">ATP-dependent dethiobiotin synthetase BioD</fullName>
        <ecNumber evidence="9">6.3.3.3</ecNumber>
    </recommendedName>
    <alternativeName>
        <fullName evidence="9">DTB synthetase</fullName>
        <shortName evidence="9">DTBS</shortName>
    </alternativeName>
    <alternativeName>
        <fullName evidence="9">Dethiobiotin synthase</fullName>
    </alternativeName>
</protein>